<organism evidence="1 2">
    <name type="scientific">Microbulbifer taiwanensis</name>
    <dbReference type="NCBI Taxonomy" id="986746"/>
    <lineage>
        <taxon>Bacteria</taxon>
        <taxon>Pseudomonadati</taxon>
        <taxon>Pseudomonadota</taxon>
        <taxon>Gammaproteobacteria</taxon>
        <taxon>Cellvibrionales</taxon>
        <taxon>Microbulbiferaceae</taxon>
        <taxon>Microbulbifer</taxon>
    </lineage>
</organism>
<sequence length="117" mass="13010">MARDIFLVERNNSDAALLGGAERAASMGHISDADWQCLYPLVQQRCDRCPLLWRLWRHQYGAEADLLIEVEQMGELRAELAALVVEASCCELVLLGALDSLAAEARMRGLHLLFVAD</sequence>
<dbReference type="RefSeq" id="WP_193192430.1">
    <property type="nucleotide sequence ID" value="NZ_JACZFR010000028.1"/>
</dbReference>
<evidence type="ECO:0000313" key="2">
    <source>
        <dbReference type="Proteomes" id="UP001596425"/>
    </source>
</evidence>
<proteinExistence type="predicted"/>
<dbReference type="EMBL" id="JBHSVR010000001">
    <property type="protein sequence ID" value="MFC6632311.1"/>
    <property type="molecule type" value="Genomic_DNA"/>
</dbReference>
<name>A0ABW1YHS5_9GAMM</name>
<comment type="caution">
    <text evidence="1">The sequence shown here is derived from an EMBL/GenBank/DDBJ whole genome shotgun (WGS) entry which is preliminary data.</text>
</comment>
<reference evidence="2" key="1">
    <citation type="journal article" date="2019" name="Int. J. Syst. Evol. Microbiol.">
        <title>The Global Catalogue of Microorganisms (GCM) 10K type strain sequencing project: providing services to taxonomists for standard genome sequencing and annotation.</title>
        <authorList>
            <consortium name="The Broad Institute Genomics Platform"/>
            <consortium name="The Broad Institute Genome Sequencing Center for Infectious Disease"/>
            <person name="Wu L."/>
            <person name="Ma J."/>
        </authorList>
    </citation>
    <scope>NUCLEOTIDE SEQUENCE [LARGE SCALE GENOMIC DNA]</scope>
    <source>
        <strain evidence="2">CGMCC 1.13718</strain>
    </source>
</reference>
<gene>
    <name evidence="1" type="ORF">ACFQBM_03405</name>
</gene>
<protein>
    <submittedName>
        <fullName evidence="1">Uncharacterized protein</fullName>
    </submittedName>
</protein>
<evidence type="ECO:0000313" key="1">
    <source>
        <dbReference type="EMBL" id="MFC6632311.1"/>
    </source>
</evidence>
<keyword evidence="2" id="KW-1185">Reference proteome</keyword>
<dbReference type="Proteomes" id="UP001596425">
    <property type="component" value="Unassembled WGS sequence"/>
</dbReference>
<accession>A0ABW1YHS5</accession>